<name>A0AAF5PH36_WUCBA</name>
<evidence type="ECO:0000313" key="1">
    <source>
        <dbReference type="Proteomes" id="UP000093561"/>
    </source>
</evidence>
<organism evidence="1 2">
    <name type="scientific">Wuchereria bancrofti</name>
    <dbReference type="NCBI Taxonomy" id="6293"/>
    <lineage>
        <taxon>Eukaryota</taxon>
        <taxon>Metazoa</taxon>
        <taxon>Ecdysozoa</taxon>
        <taxon>Nematoda</taxon>
        <taxon>Chromadorea</taxon>
        <taxon>Rhabditida</taxon>
        <taxon>Spirurina</taxon>
        <taxon>Spiruromorpha</taxon>
        <taxon>Filarioidea</taxon>
        <taxon>Onchocercidae</taxon>
        <taxon>Wuchereria</taxon>
    </lineage>
</organism>
<dbReference type="WBParaSite" id="mrna-Wban_00592">
    <property type="protein sequence ID" value="mrna-Wban_00592"/>
    <property type="gene ID" value="Wban_00592"/>
</dbReference>
<accession>A0AAF5PH36</accession>
<protein>
    <submittedName>
        <fullName evidence="2">Uncharacterized protein</fullName>
    </submittedName>
</protein>
<dbReference type="AlphaFoldDB" id="A0AAF5PH36"/>
<dbReference type="Proteomes" id="UP000093561">
    <property type="component" value="Unassembled WGS sequence"/>
</dbReference>
<reference evidence="1" key="1">
    <citation type="submission" date="2015-03" db="EMBL/GenBank/DDBJ databases">
        <title>Wuchereria bancrofti Genome Sequencing Papua New Guinea Strain.</title>
        <authorList>
            <person name="Small S.T."/>
            <person name="Serre D."/>
            <person name="Zimmerman P.A."/>
        </authorList>
    </citation>
    <scope>NUCLEOTIDE SEQUENCE [LARGE SCALE GENOMIC DNA]</scope>
    <source>
        <strain evidence="1">pt0022</strain>
    </source>
</reference>
<evidence type="ECO:0000313" key="2">
    <source>
        <dbReference type="WBParaSite" id="mrna-Wban_00592"/>
    </source>
</evidence>
<sequence>MAMQRWVRYQDDAAAQAPYEPTISGSINNRNMYRWLSANDDNEKYGNLKDEEVKSSEEVKVVARPYQANATTAVIITDVKRLGIFQEGLSKSKKLLLNVCQNEAVELPTKQKGLISETEFKTSLYSLCE</sequence>
<reference evidence="2" key="3">
    <citation type="submission" date="2024-02" db="UniProtKB">
        <authorList>
            <consortium name="WormBaseParasite"/>
        </authorList>
    </citation>
    <scope>IDENTIFICATION</scope>
    <source>
        <strain evidence="2">pt0022</strain>
    </source>
</reference>
<reference evidence="1" key="2">
    <citation type="journal article" date="2016" name="Mol. Ecol.">
        <title>Population genomics of the filarial nematode parasite Wuchereria bancrofti from mosquitoes.</title>
        <authorList>
            <person name="Small S.T."/>
            <person name="Reimer L.J."/>
            <person name="Tisch D.J."/>
            <person name="King C.L."/>
            <person name="Christensen B.M."/>
            <person name="Siba P.M."/>
            <person name="Kazura J.W."/>
            <person name="Serre D."/>
            <person name="Zimmerman P.A."/>
        </authorList>
    </citation>
    <scope>NUCLEOTIDE SEQUENCE</scope>
    <source>
        <strain evidence="1">pt0022</strain>
    </source>
</reference>
<proteinExistence type="predicted"/>